<evidence type="ECO:0000313" key="2">
    <source>
        <dbReference type="EMBL" id="QBM90269.1"/>
    </source>
</evidence>
<accession>A0A4P6XT05</accession>
<reference evidence="3" key="1">
    <citation type="submission" date="2019-03" db="EMBL/GenBank/DDBJ databases">
        <title>Snf2 controls pulcherriminic acid biosynthesis and connects pigmentation and antifungal activity of the yeast Metschnikowia pulcherrima.</title>
        <authorList>
            <person name="Gore-Lloyd D."/>
            <person name="Sumann I."/>
            <person name="Brachmann A.O."/>
            <person name="Schneeberger K."/>
            <person name="Ortiz-Merino R.A."/>
            <person name="Moreno-Beltran M."/>
            <person name="Schlaefli M."/>
            <person name="Kirner P."/>
            <person name="Santos Kron A."/>
            <person name="Wolfe K.H."/>
            <person name="Piel J."/>
            <person name="Ahrens C.H."/>
            <person name="Henk D."/>
            <person name="Freimoser F.M."/>
        </authorList>
    </citation>
    <scope>NUCLEOTIDE SEQUENCE [LARGE SCALE GENOMIC DNA]</scope>
    <source>
        <strain evidence="3">APC 1.2</strain>
    </source>
</reference>
<organism evidence="2 3">
    <name type="scientific">Metschnikowia aff. pulcherrima</name>
    <dbReference type="NCBI Taxonomy" id="2163413"/>
    <lineage>
        <taxon>Eukaryota</taxon>
        <taxon>Fungi</taxon>
        <taxon>Dikarya</taxon>
        <taxon>Ascomycota</taxon>
        <taxon>Saccharomycotina</taxon>
        <taxon>Pichiomycetes</taxon>
        <taxon>Metschnikowiaceae</taxon>
        <taxon>Metschnikowia</taxon>
    </lineage>
</organism>
<gene>
    <name evidence="2" type="ORF">METSCH_E05140</name>
</gene>
<evidence type="ECO:0008006" key="4">
    <source>
        <dbReference type="Google" id="ProtNLM"/>
    </source>
</evidence>
<evidence type="ECO:0000313" key="3">
    <source>
        <dbReference type="Proteomes" id="UP000292447"/>
    </source>
</evidence>
<evidence type="ECO:0000256" key="1">
    <source>
        <dbReference type="SAM" id="SignalP"/>
    </source>
</evidence>
<feature type="signal peptide" evidence="1">
    <location>
        <begin position="1"/>
        <end position="20"/>
    </location>
</feature>
<dbReference type="STRING" id="2163413.A0A4P6XT05"/>
<keyword evidence="3" id="KW-1185">Reference proteome</keyword>
<keyword evidence="1" id="KW-0732">Signal</keyword>
<name>A0A4P6XT05_9ASCO</name>
<proteinExistence type="predicted"/>
<sequence length="412" mass="42994">MRFSQTVACAIIAASVAVEAAPAPITDKQNTNILSKRGELERALEQYLILHAMKSKRDLLNTELSAREYAIVTDVLTAIKDTDLAPVVLKFFVKNATLSNVAIDGVVFVVKSGIISAKSLLSLLVQSGLITSVLNDVLGNCEVYASIISIGETLLKGLFTREDLKEKRSALTHDQGLELLRRDGLMAPSDLDHTDTLEARDLDDVVLNLLESLAASGLGSQVVATVLTDTQFLAFGAELIQTLYADGLLKLNTLVSAVTESGLLPALLKELLNISTLETIAKTAISAATGKCSSNSTVVQPATAVSATKVATGTATIASATSTQSVSTSTSSSSLLGLASSLLGGTGILSGVSGLLNSFFGDNESTNNTATTTVSTVNAASAKSPISLATTTVYACLASSALTLQRKRMRMY</sequence>
<dbReference type="EMBL" id="CP034460">
    <property type="protein sequence ID" value="QBM90269.1"/>
    <property type="molecule type" value="Genomic_DNA"/>
</dbReference>
<feature type="chain" id="PRO_5020886797" description="Opaque-phase-specific protein OP4" evidence="1">
    <location>
        <begin position="21"/>
        <end position="412"/>
    </location>
</feature>
<dbReference type="Proteomes" id="UP000292447">
    <property type="component" value="Chromosome V"/>
</dbReference>
<protein>
    <recommendedName>
        <fullName evidence="4">Opaque-phase-specific protein OP4</fullName>
    </recommendedName>
</protein>
<dbReference type="AlphaFoldDB" id="A0A4P6XT05"/>